<evidence type="ECO:0000256" key="6">
    <source>
        <dbReference type="SAM" id="Phobius"/>
    </source>
</evidence>
<reference evidence="9" key="1">
    <citation type="submission" date="2016-11" db="EMBL/GenBank/DDBJ databases">
        <authorList>
            <person name="Varghese N."/>
            <person name="Submissions S."/>
        </authorList>
    </citation>
    <scope>NUCLEOTIDE SEQUENCE [LARGE SCALE GENOMIC DNA]</scope>
    <source>
        <strain evidence="9">DSM 16057</strain>
    </source>
</reference>
<evidence type="ECO:0000259" key="7">
    <source>
        <dbReference type="Pfam" id="PF00482"/>
    </source>
</evidence>
<dbReference type="Proteomes" id="UP000184529">
    <property type="component" value="Unassembled WGS sequence"/>
</dbReference>
<feature type="transmembrane region" description="Helical" evidence="6">
    <location>
        <begin position="102"/>
        <end position="122"/>
    </location>
</feature>
<name>A0A1M6D8J9_9FIRM</name>
<gene>
    <name evidence="8" type="ORF">SAMN02745219_00861</name>
</gene>
<dbReference type="PANTHER" id="PTHR35007:SF2">
    <property type="entry name" value="PILUS ASSEMBLE PROTEIN"/>
    <property type="match status" value="1"/>
</dbReference>
<dbReference type="RefSeq" id="WP_072867531.1">
    <property type="nucleotide sequence ID" value="NZ_FQZM01000009.1"/>
</dbReference>
<dbReference type="STRING" id="1121432.SAMN02745219_00861"/>
<evidence type="ECO:0000313" key="9">
    <source>
        <dbReference type="Proteomes" id="UP000184529"/>
    </source>
</evidence>
<evidence type="ECO:0000256" key="1">
    <source>
        <dbReference type="ARBA" id="ARBA00004651"/>
    </source>
</evidence>
<dbReference type="AlphaFoldDB" id="A0A1M6D8J9"/>
<evidence type="ECO:0000256" key="3">
    <source>
        <dbReference type="ARBA" id="ARBA00022692"/>
    </source>
</evidence>
<feature type="domain" description="Type II secretion system protein GspF" evidence="7">
    <location>
        <begin position="167"/>
        <end position="292"/>
    </location>
</feature>
<keyword evidence="5 6" id="KW-0472">Membrane</keyword>
<dbReference type="EMBL" id="FQZM01000009">
    <property type="protein sequence ID" value="SHI69480.1"/>
    <property type="molecule type" value="Genomic_DNA"/>
</dbReference>
<comment type="subcellular location">
    <subcellularLocation>
        <location evidence="1">Cell membrane</location>
        <topology evidence="1">Multi-pass membrane protein</topology>
    </subcellularLocation>
</comment>
<evidence type="ECO:0000256" key="5">
    <source>
        <dbReference type="ARBA" id="ARBA00023136"/>
    </source>
</evidence>
<keyword evidence="4 6" id="KW-1133">Transmembrane helix</keyword>
<accession>A0A1M6D8J9</accession>
<protein>
    <submittedName>
        <fullName evidence="8">Tight adherence protein C</fullName>
    </submittedName>
</protein>
<proteinExistence type="predicted"/>
<evidence type="ECO:0000256" key="2">
    <source>
        <dbReference type="ARBA" id="ARBA00022475"/>
    </source>
</evidence>
<dbReference type="PANTHER" id="PTHR35007">
    <property type="entry name" value="INTEGRAL MEMBRANE PROTEIN-RELATED"/>
    <property type="match status" value="1"/>
</dbReference>
<dbReference type="GO" id="GO:0005886">
    <property type="term" value="C:plasma membrane"/>
    <property type="evidence" value="ECO:0007669"/>
    <property type="project" value="UniProtKB-SubCell"/>
</dbReference>
<feature type="transmembrane region" description="Helical" evidence="6">
    <location>
        <begin position="276"/>
        <end position="297"/>
    </location>
</feature>
<keyword evidence="3 6" id="KW-0812">Transmembrane</keyword>
<evidence type="ECO:0000313" key="8">
    <source>
        <dbReference type="EMBL" id="SHI69480.1"/>
    </source>
</evidence>
<dbReference type="OrthoDB" id="9810662at2"/>
<keyword evidence="9" id="KW-1185">Reference proteome</keyword>
<feature type="transmembrane region" description="Helical" evidence="6">
    <location>
        <begin position="228"/>
        <end position="251"/>
    </location>
</feature>
<dbReference type="InterPro" id="IPR018076">
    <property type="entry name" value="T2SS_GspF_dom"/>
</dbReference>
<organism evidence="8 9">
    <name type="scientific">Desulfofundulus thermosubterraneus DSM 16057</name>
    <dbReference type="NCBI Taxonomy" id="1121432"/>
    <lineage>
        <taxon>Bacteria</taxon>
        <taxon>Bacillati</taxon>
        <taxon>Bacillota</taxon>
        <taxon>Clostridia</taxon>
        <taxon>Eubacteriales</taxon>
        <taxon>Peptococcaceae</taxon>
        <taxon>Desulfofundulus</taxon>
    </lineage>
</organism>
<sequence>MKQLAVVLSFLAVFFLVWGLAVGLAGRRLAVRERLARLNQKARRLPLEDLEKPFFERVILPILQRFSGRLARMMTKDKKALLEKRLLMAGNPFHMTAEQFRAAQYLSAMLGLGTGMLLAAVFRAGPLSMFLGEVSLLLAGFLLPDLLLKWRIKARQEALRKSLPDVIDLLAVSVEAGLGFDAALAKVVEKSKGFIAEEFARVLDEINIGKPRRDALRDMAARNGVDELTVFVGAIIQADMLGVGITNVLRVQSRQMRQLRRQQAEERAMKAPVKMLIPMVVFIFPVIFIILLGPGVIKLIKEFSRIYK</sequence>
<dbReference type="Pfam" id="PF00482">
    <property type="entry name" value="T2SSF"/>
    <property type="match status" value="1"/>
</dbReference>
<keyword evidence="2" id="KW-1003">Cell membrane</keyword>
<evidence type="ECO:0000256" key="4">
    <source>
        <dbReference type="ARBA" id="ARBA00022989"/>
    </source>
</evidence>